<dbReference type="InterPro" id="IPR051583">
    <property type="entry name" value="YAP1"/>
</dbReference>
<dbReference type="Ensembl" id="ENSEBUT00000006866.1">
    <property type="protein sequence ID" value="ENSEBUP00000006410.1"/>
    <property type="gene ID" value="ENSEBUG00000004245.1"/>
</dbReference>
<dbReference type="AlphaFoldDB" id="A0A8C4PZ62"/>
<evidence type="ECO:0000313" key="11">
    <source>
        <dbReference type="Proteomes" id="UP000694388"/>
    </source>
</evidence>
<dbReference type="PANTHER" id="PTHR17616">
    <property type="entry name" value="YES-ASSOCIATED PROTEIN YAP1 FAMILY MEMBER"/>
    <property type="match status" value="1"/>
</dbReference>
<feature type="coiled-coil region" evidence="8">
    <location>
        <begin position="197"/>
        <end position="224"/>
    </location>
</feature>
<name>A0A8C4PZ62_EPTBU</name>
<sequence length="400" mass="43264">MDSNPGVQPPVLHVRGDSQSELEMLFRAVVDPQALVSARHPGSLPMRLRKLPPSFFREPDSGSMSNRQRSADLLASARDFQNEQHQLHLPQQNVGHHYHARSHSSPASLQLNAPGSGTNVASDVAEEALLPQGWEVAATPSGQRYFIDHNTQATTWDDPRKRLIHRSGPNNVTSYSSNCLGQQLPRTGVSHTEHELIGAHQMRLQKVQLEKERLKLREQELMEQEKILTEGVMGNCATSQGTSTAAGGIRVLSTQTPSEFQPSGAMHSREASADSGLGLGTCCLSRTPDELLGGLEEMDTGITRHRQNGSCGGFASQGIGLYTLTPQDGLGSCHLTPVNCTLVAPSHNSAGYLEQPTVLPLSFTSDDDITSCLPDSLTSDLLADVAIELAPPRDPLVTWI</sequence>
<organism evidence="10 11">
    <name type="scientific">Eptatretus burgeri</name>
    <name type="common">Inshore hagfish</name>
    <dbReference type="NCBI Taxonomy" id="7764"/>
    <lineage>
        <taxon>Eukaryota</taxon>
        <taxon>Metazoa</taxon>
        <taxon>Chordata</taxon>
        <taxon>Craniata</taxon>
        <taxon>Vertebrata</taxon>
        <taxon>Cyclostomata</taxon>
        <taxon>Myxini</taxon>
        <taxon>Myxiniformes</taxon>
        <taxon>Myxinidae</taxon>
        <taxon>Eptatretinae</taxon>
        <taxon>Eptatretus</taxon>
    </lineage>
</organism>
<evidence type="ECO:0000313" key="10">
    <source>
        <dbReference type="Ensembl" id="ENSEBUP00000006410.1"/>
    </source>
</evidence>
<keyword evidence="11" id="KW-1185">Reference proteome</keyword>
<dbReference type="Gene3D" id="6.20.430.10">
    <property type="match status" value="1"/>
</dbReference>
<evidence type="ECO:0000256" key="6">
    <source>
        <dbReference type="ARBA" id="ARBA00023159"/>
    </source>
</evidence>
<evidence type="ECO:0000259" key="9">
    <source>
        <dbReference type="PROSITE" id="PS50020"/>
    </source>
</evidence>
<dbReference type="SUPFAM" id="SSF51045">
    <property type="entry name" value="WW domain"/>
    <property type="match status" value="1"/>
</dbReference>
<reference evidence="10" key="2">
    <citation type="submission" date="2025-09" db="UniProtKB">
        <authorList>
            <consortium name="Ensembl"/>
        </authorList>
    </citation>
    <scope>IDENTIFICATION</scope>
</reference>
<dbReference type="GeneTree" id="ENSGT00510000046760"/>
<proteinExistence type="predicted"/>
<dbReference type="PROSITE" id="PS01159">
    <property type="entry name" value="WW_DOMAIN_1"/>
    <property type="match status" value="1"/>
</dbReference>
<dbReference type="GO" id="GO:0005634">
    <property type="term" value="C:nucleus"/>
    <property type="evidence" value="ECO:0007669"/>
    <property type="project" value="UniProtKB-SubCell"/>
</dbReference>
<dbReference type="PROSITE" id="PS50020">
    <property type="entry name" value="WW_DOMAIN_2"/>
    <property type="match status" value="1"/>
</dbReference>
<dbReference type="Proteomes" id="UP000694388">
    <property type="component" value="Unplaced"/>
</dbReference>
<dbReference type="GO" id="GO:0003713">
    <property type="term" value="F:transcription coactivator activity"/>
    <property type="evidence" value="ECO:0007669"/>
    <property type="project" value="TreeGrafter"/>
</dbReference>
<keyword evidence="8" id="KW-0175">Coiled coil</keyword>
<keyword evidence="5" id="KW-0963">Cytoplasm</keyword>
<dbReference type="SMART" id="SM00456">
    <property type="entry name" value="WW"/>
    <property type="match status" value="1"/>
</dbReference>
<dbReference type="GO" id="GO:0045944">
    <property type="term" value="P:positive regulation of transcription by RNA polymerase II"/>
    <property type="evidence" value="ECO:0007669"/>
    <property type="project" value="TreeGrafter"/>
</dbReference>
<protein>
    <submittedName>
        <fullName evidence="10">WW domain containing transcription regulator 1</fullName>
    </submittedName>
</protein>
<evidence type="ECO:0000256" key="4">
    <source>
        <dbReference type="ARBA" id="ARBA00022427"/>
    </source>
</evidence>
<evidence type="ECO:0000256" key="2">
    <source>
        <dbReference type="ARBA" id="ARBA00004435"/>
    </source>
</evidence>
<dbReference type="GO" id="GO:0035329">
    <property type="term" value="P:hippo signaling"/>
    <property type="evidence" value="ECO:0007669"/>
    <property type="project" value="TreeGrafter"/>
</dbReference>
<keyword evidence="7" id="KW-0539">Nucleus</keyword>
<evidence type="ECO:0000256" key="5">
    <source>
        <dbReference type="ARBA" id="ARBA00022490"/>
    </source>
</evidence>
<evidence type="ECO:0000256" key="8">
    <source>
        <dbReference type="SAM" id="Coils"/>
    </source>
</evidence>
<accession>A0A8C4PZ62</accession>
<reference evidence="10" key="1">
    <citation type="submission" date="2025-08" db="UniProtKB">
        <authorList>
            <consortium name="Ensembl"/>
        </authorList>
    </citation>
    <scope>IDENTIFICATION</scope>
</reference>
<feature type="domain" description="WW" evidence="9">
    <location>
        <begin position="128"/>
        <end position="161"/>
    </location>
</feature>
<dbReference type="InterPro" id="IPR001202">
    <property type="entry name" value="WW_dom"/>
</dbReference>
<dbReference type="FunFam" id="2.20.70.10:FF:000012">
    <property type="entry name" value="transcriptional coactivator YAP1 isoform X2"/>
    <property type="match status" value="1"/>
</dbReference>
<keyword evidence="4" id="KW-0965">Cell junction</keyword>
<evidence type="ECO:0000256" key="1">
    <source>
        <dbReference type="ARBA" id="ARBA00004123"/>
    </source>
</evidence>
<keyword evidence="4" id="KW-0796">Tight junction</keyword>
<dbReference type="PANTHER" id="PTHR17616:SF8">
    <property type="entry name" value="TRANSCRIPTIONAL COACTIVATOR YORKIE"/>
    <property type="match status" value="1"/>
</dbReference>
<dbReference type="InterPro" id="IPR036020">
    <property type="entry name" value="WW_dom_sf"/>
</dbReference>
<dbReference type="GO" id="GO:0005923">
    <property type="term" value="C:bicellular tight junction"/>
    <property type="evidence" value="ECO:0007669"/>
    <property type="project" value="UniProtKB-SubCell"/>
</dbReference>
<dbReference type="Pfam" id="PF00397">
    <property type="entry name" value="WW"/>
    <property type="match status" value="1"/>
</dbReference>
<keyword evidence="6" id="KW-0010">Activator</keyword>
<dbReference type="GO" id="GO:0005737">
    <property type="term" value="C:cytoplasm"/>
    <property type="evidence" value="ECO:0007669"/>
    <property type="project" value="UniProtKB-SubCell"/>
</dbReference>
<evidence type="ECO:0000256" key="3">
    <source>
        <dbReference type="ARBA" id="ARBA00004496"/>
    </source>
</evidence>
<dbReference type="CDD" id="cd00201">
    <property type="entry name" value="WW"/>
    <property type="match status" value="1"/>
</dbReference>
<evidence type="ECO:0000256" key="7">
    <source>
        <dbReference type="ARBA" id="ARBA00023242"/>
    </source>
</evidence>
<dbReference type="Gene3D" id="2.20.70.10">
    <property type="match status" value="1"/>
</dbReference>
<comment type="subcellular location">
    <subcellularLocation>
        <location evidence="2">Cell junction</location>
        <location evidence="2">Tight junction</location>
    </subcellularLocation>
    <subcellularLocation>
        <location evidence="3">Cytoplasm</location>
    </subcellularLocation>
    <subcellularLocation>
        <location evidence="1">Nucleus</location>
    </subcellularLocation>
</comment>